<gene>
    <name evidence="1" type="ORF">H6G74_28720</name>
</gene>
<proteinExistence type="predicted"/>
<evidence type="ECO:0000313" key="2">
    <source>
        <dbReference type="Proteomes" id="UP000603457"/>
    </source>
</evidence>
<comment type="caution">
    <text evidence="1">The sequence shown here is derived from an EMBL/GenBank/DDBJ whole genome shotgun (WGS) entry which is preliminary data.</text>
</comment>
<evidence type="ECO:0000313" key="1">
    <source>
        <dbReference type="EMBL" id="MBD2598279.1"/>
    </source>
</evidence>
<dbReference type="RefSeq" id="WP_190970957.1">
    <property type="nucleotide sequence ID" value="NZ_JACJTB010000066.1"/>
</dbReference>
<organism evidence="1 2">
    <name type="scientific">Nostoc spongiaeforme FACHB-130</name>
    <dbReference type="NCBI Taxonomy" id="1357510"/>
    <lineage>
        <taxon>Bacteria</taxon>
        <taxon>Bacillati</taxon>
        <taxon>Cyanobacteriota</taxon>
        <taxon>Cyanophyceae</taxon>
        <taxon>Nostocales</taxon>
        <taxon>Nostocaceae</taxon>
        <taxon>Nostoc</taxon>
    </lineage>
</organism>
<dbReference type="Proteomes" id="UP000603457">
    <property type="component" value="Unassembled WGS sequence"/>
</dbReference>
<protein>
    <submittedName>
        <fullName evidence="1">Uncharacterized protein</fullName>
    </submittedName>
</protein>
<keyword evidence="2" id="KW-1185">Reference proteome</keyword>
<dbReference type="EMBL" id="JACJTB010000066">
    <property type="protein sequence ID" value="MBD2598279.1"/>
    <property type="molecule type" value="Genomic_DNA"/>
</dbReference>
<accession>A0ABR8G4S4</accession>
<sequence>MKAQSLLKTGAFIGVFLGLASAYYYGQTPRPYQFTEVRFCPATANNRPIKYYDDPAQSQLALDNKYCRFRYRLLTEIWNYRRFNELSPLPENAFIVKDLAPSANTSLWLLTAPALAWMGYYCWAAKDEIDNDESFQRLENFKTTIKRQGLVTRTKRDLQSHESERIKDKHKKDIDRRADNQLVEEGYISLDELRIQYQRQALLEDLQFHNTKKQFTVADSVADKTIAENLRDKAKADQERGKIEGKTKGAIANSDSNQSVDQQRANELIEALKAHEDGWLWKIIDNLTPLWLIGRQGSGKTYTSAAIALVRKHCLGIPVYYLIDRHATGDNSKAWRYLETQNIAESELEIGTALDGLCEHWLLRIKGKNDLEQFVTITPEQVLIDEYTNLKSLIGEPAENFYKLHLTDTRKAKVYVTGITHNDTNSSYPEGTQAMREAGTILIQKFSANGKTPLSRVKIVRGLLDDNGEELKEAERTLPSWFNPEDIYKHFNGKPISFDVN</sequence>
<reference evidence="1 2" key="1">
    <citation type="journal article" date="2020" name="ISME J.">
        <title>Comparative genomics reveals insights into cyanobacterial evolution and habitat adaptation.</title>
        <authorList>
            <person name="Chen M.Y."/>
            <person name="Teng W.K."/>
            <person name="Zhao L."/>
            <person name="Hu C.X."/>
            <person name="Zhou Y.K."/>
            <person name="Han B.P."/>
            <person name="Song L.R."/>
            <person name="Shu W.S."/>
        </authorList>
    </citation>
    <scope>NUCLEOTIDE SEQUENCE [LARGE SCALE GENOMIC DNA]</scope>
    <source>
        <strain evidence="1 2">FACHB-130</strain>
    </source>
</reference>
<name>A0ABR8G4S4_9NOSO</name>